<reference evidence="2" key="1">
    <citation type="submission" date="2018-11" db="EMBL/GenBank/DDBJ databases">
        <title>The first complete genome sequence of Mycoplasma iowae strain 695.</title>
        <authorList>
            <person name="Ghanem M."/>
            <person name="El-Gazzar M."/>
        </authorList>
    </citation>
    <scope>NUCLEOTIDE SEQUENCE [LARGE SCALE GENOMIC DNA]</scope>
    <source>
        <strain evidence="2">695</strain>
    </source>
</reference>
<dbReference type="Proteomes" id="UP000464283">
    <property type="component" value="Chromosome"/>
</dbReference>
<proteinExistence type="predicted"/>
<dbReference type="AlphaFoldDB" id="A0A6P1LCZ0"/>
<evidence type="ECO:0000313" key="1">
    <source>
        <dbReference type="EMBL" id="QHG89494.1"/>
    </source>
</evidence>
<dbReference type="EMBL" id="CP033512">
    <property type="protein sequence ID" value="QHG89494.1"/>
    <property type="molecule type" value="Genomic_DNA"/>
</dbReference>
<dbReference type="KEGG" id="miw:EER00_01095"/>
<evidence type="ECO:0000313" key="2">
    <source>
        <dbReference type="Proteomes" id="UP000464283"/>
    </source>
</evidence>
<dbReference type="RefSeq" id="WP_004025247.1">
    <property type="nucleotide sequence ID" value="NZ_AGFP01000047.1"/>
</dbReference>
<accession>A0A6P1LCZ0</accession>
<organism evidence="1 2">
    <name type="scientific">Malacoplasma iowae 695</name>
    <dbReference type="NCBI Taxonomy" id="1048830"/>
    <lineage>
        <taxon>Bacteria</taxon>
        <taxon>Bacillati</taxon>
        <taxon>Mycoplasmatota</taxon>
        <taxon>Mycoplasmoidales</taxon>
        <taxon>Mycoplasmoidaceae</taxon>
        <taxon>Malacoplasma</taxon>
    </lineage>
</organism>
<dbReference type="GeneID" id="96866775"/>
<name>A0A6P1LCZ0_MALIO</name>
<protein>
    <submittedName>
        <fullName evidence="1">Uncharacterized protein</fullName>
    </submittedName>
</protein>
<sequence>MNLFKKIKIFKLFGMKNETFRKITKYKNFKLWIFGKIEELIKNKKLSAKRLSLICNKSVK</sequence>
<gene>
    <name evidence="1" type="ORF">EER00_01095</name>
</gene>